<feature type="compositionally biased region" description="Low complexity" evidence="1">
    <location>
        <begin position="225"/>
        <end position="239"/>
    </location>
</feature>
<name>A0A919AAC3_9ACTN</name>
<feature type="compositionally biased region" description="Polar residues" evidence="1">
    <location>
        <begin position="1"/>
        <end position="12"/>
    </location>
</feature>
<organism evidence="2 3">
    <name type="scientific">Streptomyces fumanus</name>
    <dbReference type="NCBI Taxonomy" id="67302"/>
    <lineage>
        <taxon>Bacteria</taxon>
        <taxon>Bacillati</taxon>
        <taxon>Actinomycetota</taxon>
        <taxon>Actinomycetes</taxon>
        <taxon>Kitasatosporales</taxon>
        <taxon>Streptomycetaceae</taxon>
        <taxon>Streptomyces</taxon>
    </lineage>
</organism>
<evidence type="ECO:0000256" key="1">
    <source>
        <dbReference type="SAM" id="MobiDB-lite"/>
    </source>
</evidence>
<reference evidence="2" key="2">
    <citation type="submission" date="2020-09" db="EMBL/GenBank/DDBJ databases">
        <authorList>
            <person name="Sun Q."/>
            <person name="Ohkuma M."/>
        </authorList>
    </citation>
    <scope>NUCLEOTIDE SEQUENCE</scope>
    <source>
        <strain evidence="2">JCM 4477</strain>
    </source>
</reference>
<sequence>MDTPTSKATGTASDHVVGKTYKPTRFMRHPLTKKNQRELNILTGEPPSILRKWKKWEDMSREKDKPAEWSQVQEKWNAVRGRLKKNSPSDPDEWIAPTGFSINKVRYGAFPEGDSAHQRGWTTYMNIGVPLIEERSDIQQPPPDVIYQNTFVNRTDPRPITWTAGFEFSVSNTISWSLQGQVQLTFGAKTTASLQQQLQQSMAMNKSHKVTLKNSRDNQGVDVESQSQATSTSAATGTATGTGELSAQLMLGISASVSGSFTTQFKGSFSLSGEVGSRAVVRATQRRKVSKFDYELPITFGGFVALYYDKPVEYSSIQAVSGVEDSRTRCRAQTQDRSGKTPPEEYCQVVARAVDLLELIEDGKKYLTQKGEAEIVSVLAGEAEVFELENLELSDGYEKQEAPFYKG</sequence>
<dbReference type="Proteomes" id="UP000630718">
    <property type="component" value="Unassembled WGS sequence"/>
</dbReference>
<evidence type="ECO:0000313" key="2">
    <source>
        <dbReference type="EMBL" id="GHE96649.1"/>
    </source>
</evidence>
<dbReference type="EMBL" id="BNBI01000004">
    <property type="protein sequence ID" value="GHE96649.1"/>
    <property type="molecule type" value="Genomic_DNA"/>
</dbReference>
<keyword evidence="3" id="KW-1185">Reference proteome</keyword>
<comment type="caution">
    <text evidence="2">The sequence shown here is derived from an EMBL/GenBank/DDBJ whole genome shotgun (WGS) entry which is preliminary data.</text>
</comment>
<protein>
    <submittedName>
        <fullName evidence="2">Uncharacterized protein</fullName>
    </submittedName>
</protein>
<proteinExistence type="predicted"/>
<accession>A0A919AAC3</accession>
<feature type="region of interest" description="Disordered" evidence="1">
    <location>
        <begin position="205"/>
        <end position="239"/>
    </location>
</feature>
<reference evidence="2" key="1">
    <citation type="journal article" date="2014" name="Int. J. Syst. Evol. Microbiol.">
        <title>Complete genome sequence of Corynebacterium casei LMG S-19264T (=DSM 44701T), isolated from a smear-ripened cheese.</title>
        <authorList>
            <consortium name="US DOE Joint Genome Institute (JGI-PGF)"/>
            <person name="Walter F."/>
            <person name="Albersmeier A."/>
            <person name="Kalinowski J."/>
            <person name="Ruckert C."/>
        </authorList>
    </citation>
    <scope>NUCLEOTIDE SEQUENCE</scope>
    <source>
        <strain evidence="2">JCM 4477</strain>
    </source>
</reference>
<feature type="region of interest" description="Disordered" evidence="1">
    <location>
        <begin position="1"/>
        <end position="20"/>
    </location>
</feature>
<gene>
    <name evidence="2" type="ORF">GCM10018772_20980</name>
</gene>
<dbReference type="AlphaFoldDB" id="A0A919AAC3"/>
<evidence type="ECO:0000313" key="3">
    <source>
        <dbReference type="Proteomes" id="UP000630718"/>
    </source>
</evidence>